<comment type="caution">
    <text evidence="2">The sequence shown here is derived from an EMBL/GenBank/DDBJ whole genome shotgun (WGS) entry which is preliminary data.</text>
</comment>
<dbReference type="AlphaFoldDB" id="A0AAN8I515"/>
<dbReference type="EMBL" id="JAKLMC020000032">
    <property type="protein sequence ID" value="KAK5949791.1"/>
    <property type="molecule type" value="Genomic_DNA"/>
</dbReference>
<feature type="compositionally biased region" description="Polar residues" evidence="1">
    <location>
        <begin position="356"/>
        <end position="365"/>
    </location>
</feature>
<feature type="compositionally biased region" description="Basic residues" evidence="1">
    <location>
        <begin position="331"/>
        <end position="355"/>
    </location>
</feature>
<name>A0AAN8I515_9EURO</name>
<accession>A0AAN8I515</accession>
<dbReference type="Proteomes" id="UP001316803">
    <property type="component" value="Unassembled WGS sequence"/>
</dbReference>
<organism evidence="2 3">
    <name type="scientific">Knufia fluminis</name>
    <dbReference type="NCBI Taxonomy" id="191047"/>
    <lineage>
        <taxon>Eukaryota</taxon>
        <taxon>Fungi</taxon>
        <taxon>Dikarya</taxon>
        <taxon>Ascomycota</taxon>
        <taxon>Pezizomycotina</taxon>
        <taxon>Eurotiomycetes</taxon>
        <taxon>Chaetothyriomycetidae</taxon>
        <taxon>Chaetothyriales</taxon>
        <taxon>Trichomeriaceae</taxon>
        <taxon>Knufia</taxon>
    </lineage>
</organism>
<sequence>MSEAGTDPEQLGIDTTIYDQPERRTVSEIQDAEVRAERLWHEAATIHAEVKKARDAAKATYLSVRARYYDAANLLANAEEAYQEEVDALEEASKAQDIADEIIAANDIMTNEQLHRIESTFASLDYDTRCRFLDRAGSLIRGLSQFNECDRRAQIEERHRLAQIAEMERLNAHTMNEQGPNLETTDAVVSRQTSKENCRMVENATGLVQQNYQYDNDKLPEEHRDERAGHNDSVSGTKTTDELLRGIESVLESLSPDHRARIFKAVETSGLRLARHWQAHRPTTWRGDDELRMRVLAELKHAIEYDRALHQHREENFDRNEVAQQEQGREHRPRNKTRKERMKERRKWKRRHGQQRSRQSTQPAFNFNGRPDINAYRGGYGHDPFGAFEGPGLFMGDPRDREVAEIMGLNPYSF</sequence>
<protein>
    <submittedName>
        <fullName evidence="2">Uncharacterized protein</fullName>
    </submittedName>
</protein>
<reference evidence="2 3" key="1">
    <citation type="submission" date="2022-12" db="EMBL/GenBank/DDBJ databases">
        <title>Genomic features and morphological characterization of a novel Knufia sp. strain isolated from spacecraft assembly facility.</title>
        <authorList>
            <person name="Teixeira M."/>
            <person name="Chander A.M."/>
            <person name="Stajich J.E."/>
            <person name="Venkateswaran K."/>
        </authorList>
    </citation>
    <scope>NUCLEOTIDE SEQUENCE [LARGE SCALE GENOMIC DNA]</scope>
    <source>
        <strain evidence="2 3">FJI-L2-BK-P2</strain>
    </source>
</reference>
<gene>
    <name evidence="2" type="ORF">OHC33_009180</name>
</gene>
<keyword evidence="3" id="KW-1185">Reference proteome</keyword>
<proteinExistence type="predicted"/>
<feature type="region of interest" description="Disordered" evidence="1">
    <location>
        <begin position="318"/>
        <end position="369"/>
    </location>
</feature>
<evidence type="ECO:0000313" key="2">
    <source>
        <dbReference type="EMBL" id="KAK5949791.1"/>
    </source>
</evidence>
<evidence type="ECO:0000313" key="3">
    <source>
        <dbReference type="Proteomes" id="UP001316803"/>
    </source>
</evidence>
<evidence type="ECO:0000256" key="1">
    <source>
        <dbReference type="SAM" id="MobiDB-lite"/>
    </source>
</evidence>